<dbReference type="AlphaFoldDB" id="A0A382FEN3"/>
<organism evidence="1">
    <name type="scientific">marine metagenome</name>
    <dbReference type="NCBI Taxonomy" id="408172"/>
    <lineage>
        <taxon>unclassified sequences</taxon>
        <taxon>metagenomes</taxon>
        <taxon>ecological metagenomes</taxon>
    </lineage>
</organism>
<dbReference type="EMBL" id="UINC01049586">
    <property type="protein sequence ID" value="SVB61546.1"/>
    <property type="molecule type" value="Genomic_DNA"/>
</dbReference>
<reference evidence="1" key="1">
    <citation type="submission" date="2018-05" db="EMBL/GenBank/DDBJ databases">
        <authorList>
            <person name="Lanie J.A."/>
            <person name="Ng W.-L."/>
            <person name="Kazmierczak K.M."/>
            <person name="Andrzejewski T.M."/>
            <person name="Davidsen T.M."/>
            <person name="Wayne K.J."/>
            <person name="Tettelin H."/>
            <person name="Glass J.I."/>
            <person name="Rusch D."/>
            <person name="Podicherti R."/>
            <person name="Tsui H.-C.T."/>
            <person name="Winkler M.E."/>
        </authorList>
    </citation>
    <scope>NUCLEOTIDE SEQUENCE</scope>
</reference>
<proteinExistence type="predicted"/>
<dbReference type="Pfam" id="PF07173">
    <property type="entry name" value="GRDP-like"/>
    <property type="match status" value="1"/>
</dbReference>
<gene>
    <name evidence="1" type="ORF">METZ01_LOCUS214400</name>
</gene>
<dbReference type="InterPro" id="IPR009836">
    <property type="entry name" value="GRDP-like"/>
</dbReference>
<evidence type="ECO:0008006" key="2">
    <source>
        <dbReference type="Google" id="ProtNLM"/>
    </source>
</evidence>
<sequence>MVQVVTVDLRDRARRSENIPEDWTEQKIDDAVQRYEKFFLLAAKHPEKSIAPTRDIDEIWHLHMLSPVAYHRDCITLMGKILDHDGGFGAIPEELPQLEQTFMNTSRLWEDEYGTPYVGNPDTQLDDDMKKCWHNCQSRCHNACKS</sequence>
<protein>
    <recommendedName>
        <fullName evidence="2">Glycine-rich domain-containing protein-like</fullName>
    </recommendedName>
</protein>
<evidence type="ECO:0000313" key="1">
    <source>
        <dbReference type="EMBL" id="SVB61546.1"/>
    </source>
</evidence>
<accession>A0A382FEN3</accession>
<dbReference type="PANTHER" id="PTHR34365:SF7">
    <property type="entry name" value="GLYCINE-RICH DOMAIN-CONTAINING PROTEIN 1"/>
    <property type="match status" value="1"/>
</dbReference>
<dbReference type="PANTHER" id="PTHR34365">
    <property type="entry name" value="ENOLASE (DUF1399)"/>
    <property type="match status" value="1"/>
</dbReference>
<name>A0A382FEN3_9ZZZZ</name>